<reference evidence="2" key="2">
    <citation type="submission" date="2023-05" db="EMBL/GenBank/DDBJ databases">
        <authorList>
            <consortium name="Lawrence Berkeley National Laboratory"/>
            <person name="Steindorff A."/>
            <person name="Hensen N."/>
            <person name="Bonometti L."/>
            <person name="Westerberg I."/>
            <person name="Brannstrom I.O."/>
            <person name="Guillou S."/>
            <person name="Cros-Aarteil S."/>
            <person name="Calhoun S."/>
            <person name="Haridas S."/>
            <person name="Kuo A."/>
            <person name="Mondo S."/>
            <person name="Pangilinan J."/>
            <person name="Riley R."/>
            <person name="Labutti K."/>
            <person name="Andreopoulos B."/>
            <person name="Lipzen A."/>
            <person name="Chen C."/>
            <person name="Yanf M."/>
            <person name="Daum C."/>
            <person name="Ng V."/>
            <person name="Clum A."/>
            <person name="Ohm R."/>
            <person name="Martin F."/>
            <person name="Silar P."/>
            <person name="Natvig D."/>
            <person name="Lalanne C."/>
            <person name="Gautier V."/>
            <person name="Ament-Velasquez S.L."/>
            <person name="Kruys A."/>
            <person name="Hutchinson M.I."/>
            <person name="Powell A.J."/>
            <person name="Barry K."/>
            <person name="Miller A.N."/>
            <person name="Grigoriev I.V."/>
            <person name="Debuchy R."/>
            <person name="Gladieux P."/>
            <person name="Thoren M.H."/>
            <person name="Johannesson H."/>
        </authorList>
    </citation>
    <scope>NUCLEOTIDE SEQUENCE</scope>
    <source>
        <strain evidence="2">CBS 990.96</strain>
    </source>
</reference>
<dbReference type="InterPro" id="IPR032472">
    <property type="entry name" value="ArgoL2"/>
</dbReference>
<dbReference type="SMART" id="SM00950">
    <property type="entry name" value="Piwi"/>
    <property type="match status" value="1"/>
</dbReference>
<dbReference type="InterPro" id="IPR003165">
    <property type="entry name" value="Piwi"/>
</dbReference>
<dbReference type="InterPro" id="IPR014811">
    <property type="entry name" value="ArgoL1"/>
</dbReference>
<sequence>MGANNVIPQPDAEITSMENSYISERNSLHTKMGKLTVSNTKDEYFPVRPNFGTTGSEVILWANYFKLNVPKTSLFKYDIQVTKEAKQGDKTKGTTSEDDQDEVSGAKRAKIISKALAQLNIPVTNPVATEFKAHVFAVEKLSLPKDGILSLDFTEPGRDRVDKFRVKFIGPFSLDIERLQTYVRDFKDLGTEFEYPKFPGEVDALGVILGHSARSDPHVSTVGKSRYFAFDTNRIESEALNNLRSGSELTILRGYVQSVRMATGRLLLQTNVTHGVFRKTPQEGAIKLDALFRSLGLNLMNQVGGGSNTNDYAQRLTRAHKILAKSRIILRIPPAGKDSPQVIIEKAIGGLGQTIKGSKNPQFKFDYFPFASAYTVKFFLSQPKDSNKPAPGNLQYNTMVLVADYYEQKYGMKADPTMPLINLGTKTKPAFALAENCKLVLGQPVKAKLEPDEQQKMIEFACRSPAENAKSVTQNARQVLHLDNNPHLKSFGVSVDKDLVTVKGRELKPPTIVYPKGNSTDLVFPKDGGWNMRGVKVVKPGKPIKWTCMEISRRNPRADQVKATAIEFVKFMANTGINISRDPINVPVAYARQFDDKELTRIFQGYANLKTVPDLVIVFLGDQNAQVYNRVKRIGDVDFGIHTQCVQFDKIEKRQAGYFANVGLKVNLKFGGNNHKLKDEHPLIKGGKTMVVGYDVTHPTNLAPGVGDTAPSLVGLVASIDTVLNQWPGVAWQNPPRQEVLDEKLVDHFKSRLVLWRNNNQGRLPDNILIYRDGVSEGQFSMVIEKELPHIRRACQETYPGNKQPRITVAVSVKRHQTRFYPTDPNHIHFRSKSPKEGTIVDRGVTSVRYWDFYLQAHASLQGTARPAHYTVLLDEIFRADYGTEAANELQKLTHDMCYLYGRATKAVSICPPAYYADLICTRARAHKDELFDDNSSVVSDQSNIAARTVHKNMVNSMYYV</sequence>
<dbReference type="PROSITE" id="PS50822">
    <property type="entry name" value="PIWI"/>
    <property type="match status" value="1"/>
</dbReference>
<dbReference type="SMART" id="SM01163">
    <property type="entry name" value="DUF1785"/>
    <property type="match status" value="1"/>
</dbReference>
<feature type="domain" description="Piwi" evidence="1">
    <location>
        <begin position="615"/>
        <end position="929"/>
    </location>
</feature>
<name>A0AAN7BTP1_9PEZI</name>
<evidence type="ECO:0000259" key="1">
    <source>
        <dbReference type="PROSITE" id="PS50822"/>
    </source>
</evidence>
<keyword evidence="3" id="KW-1185">Reference proteome</keyword>
<dbReference type="CDD" id="cd04657">
    <property type="entry name" value="Piwi_ago-like"/>
    <property type="match status" value="1"/>
</dbReference>
<protein>
    <submittedName>
        <fullName evidence="2">Ribonuclease H-like domain-containing protein</fullName>
    </submittedName>
</protein>
<accession>A0AAN7BTP1</accession>
<evidence type="ECO:0000313" key="3">
    <source>
        <dbReference type="Proteomes" id="UP001301958"/>
    </source>
</evidence>
<proteinExistence type="predicted"/>
<dbReference type="Pfam" id="PF08699">
    <property type="entry name" value="ArgoL1"/>
    <property type="match status" value="1"/>
</dbReference>
<dbReference type="InterPro" id="IPR045246">
    <property type="entry name" value="Piwi_ago-like"/>
</dbReference>
<gene>
    <name evidence="2" type="ORF">QBC38DRAFT_472373</name>
</gene>
<dbReference type="Proteomes" id="UP001301958">
    <property type="component" value="Unassembled WGS sequence"/>
</dbReference>
<dbReference type="Pfam" id="PF16488">
    <property type="entry name" value="ArgoL2"/>
    <property type="match status" value="1"/>
</dbReference>
<dbReference type="Pfam" id="PF02171">
    <property type="entry name" value="Piwi"/>
    <property type="match status" value="1"/>
</dbReference>
<dbReference type="Gene3D" id="3.30.420.10">
    <property type="entry name" value="Ribonuclease H-like superfamily/Ribonuclease H"/>
    <property type="match status" value="1"/>
</dbReference>
<dbReference type="GO" id="GO:0003676">
    <property type="term" value="F:nucleic acid binding"/>
    <property type="evidence" value="ECO:0007669"/>
    <property type="project" value="InterPro"/>
</dbReference>
<dbReference type="Pfam" id="PF16486">
    <property type="entry name" value="ArgoN"/>
    <property type="match status" value="1"/>
</dbReference>
<comment type="caution">
    <text evidence="2">The sequence shown here is derived from an EMBL/GenBank/DDBJ whole genome shotgun (WGS) entry which is preliminary data.</text>
</comment>
<organism evidence="2 3">
    <name type="scientific">Podospora fimiseda</name>
    <dbReference type="NCBI Taxonomy" id="252190"/>
    <lineage>
        <taxon>Eukaryota</taxon>
        <taxon>Fungi</taxon>
        <taxon>Dikarya</taxon>
        <taxon>Ascomycota</taxon>
        <taxon>Pezizomycotina</taxon>
        <taxon>Sordariomycetes</taxon>
        <taxon>Sordariomycetidae</taxon>
        <taxon>Sordariales</taxon>
        <taxon>Podosporaceae</taxon>
        <taxon>Podospora</taxon>
    </lineage>
</organism>
<dbReference type="InterPro" id="IPR036397">
    <property type="entry name" value="RNaseH_sf"/>
</dbReference>
<dbReference type="PANTHER" id="PTHR22891">
    <property type="entry name" value="EUKARYOTIC TRANSLATION INITIATION FACTOR 2C"/>
    <property type="match status" value="1"/>
</dbReference>
<reference evidence="2" key="1">
    <citation type="journal article" date="2023" name="Mol. Phylogenet. Evol.">
        <title>Genome-scale phylogeny and comparative genomics of the fungal order Sordariales.</title>
        <authorList>
            <person name="Hensen N."/>
            <person name="Bonometti L."/>
            <person name="Westerberg I."/>
            <person name="Brannstrom I.O."/>
            <person name="Guillou S."/>
            <person name="Cros-Aarteil S."/>
            <person name="Calhoun S."/>
            <person name="Haridas S."/>
            <person name="Kuo A."/>
            <person name="Mondo S."/>
            <person name="Pangilinan J."/>
            <person name="Riley R."/>
            <person name="LaButti K."/>
            <person name="Andreopoulos B."/>
            <person name="Lipzen A."/>
            <person name="Chen C."/>
            <person name="Yan M."/>
            <person name="Daum C."/>
            <person name="Ng V."/>
            <person name="Clum A."/>
            <person name="Steindorff A."/>
            <person name="Ohm R.A."/>
            <person name="Martin F."/>
            <person name="Silar P."/>
            <person name="Natvig D.O."/>
            <person name="Lalanne C."/>
            <person name="Gautier V."/>
            <person name="Ament-Velasquez S.L."/>
            <person name="Kruys A."/>
            <person name="Hutchinson M.I."/>
            <person name="Powell A.J."/>
            <person name="Barry K."/>
            <person name="Miller A.N."/>
            <person name="Grigoriev I.V."/>
            <person name="Debuchy R."/>
            <person name="Gladieux P."/>
            <person name="Hiltunen Thoren M."/>
            <person name="Johannesson H."/>
        </authorList>
    </citation>
    <scope>NUCLEOTIDE SEQUENCE</scope>
    <source>
        <strain evidence="2">CBS 990.96</strain>
    </source>
</reference>
<dbReference type="SUPFAM" id="SSF53098">
    <property type="entry name" value="Ribonuclease H-like"/>
    <property type="match status" value="1"/>
</dbReference>
<dbReference type="Gene3D" id="3.40.50.2300">
    <property type="match status" value="1"/>
</dbReference>
<evidence type="ECO:0000313" key="2">
    <source>
        <dbReference type="EMBL" id="KAK4229434.1"/>
    </source>
</evidence>
<dbReference type="SUPFAM" id="SSF101690">
    <property type="entry name" value="PAZ domain"/>
    <property type="match status" value="1"/>
</dbReference>
<dbReference type="Gene3D" id="2.170.260.10">
    <property type="entry name" value="paz domain"/>
    <property type="match status" value="1"/>
</dbReference>
<dbReference type="InterPro" id="IPR012337">
    <property type="entry name" value="RNaseH-like_sf"/>
</dbReference>
<dbReference type="InterPro" id="IPR032474">
    <property type="entry name" value="Argonaute_N"/>
</dbReference>
<dbReference type="AlphaFoldDB" id="A0AAN7BTP1"/>
<dbReference type="EMBL" id="MU865308">
    <property type="protein sequence ID" value="KAK4229434.1"/>
    <property type="molecule type" value="Genomic_DNA"/>
</dbReference>
<dbReference type="InterPro" id="IPR036085">
    <property type="entry name" value="PAZ_dom_sf"/>
</dbReference>